<evidence type="ECO:0000313" key="3">
    <source>
        <dbReference type="Proteomes" id="UP000759131"/>
    </source>
</evidence>
<evidence type="ECO:0000313" key="2">
    <source>
        <dbReference type="EMBL" id="CAD7647685.1"/>
    </source>
</evidence>
<dbReference type="AlphaFoldDB" id="A0A7R9LTL7"/>
<feature type="region of interest" description="Disordered" evidence="1">
    <location>
        <begin position="100"/>
        <end position="127"/>
    </location>
</feature>
<keyword evidence="3" id="KW-1185">Reference proteome</keyword>
<proteinExistence type="predicted"/>
<reference evidence="2" key="1">
    <citation type="submission" date="2020-11" db="EMBL/GenBank/DDBJ databases">
        <authorList>
            <person name="Tran Van P."/>
        </authorList>
    </citation>
    <scope>NUCLEOTIDE SEQUENCE</scope>
</reference>
<feature type="non-terminal residue" evidence="2">
    <location>
        <position position="1"/>
    </location>
</feature>
<organism evidence="2">
    <name type="scientific">Medioppia subpectinata</name>
    <dbReference type="NCBI Taxonomy" id="1979941"/>
    <lineage>
        <taxon>Eukaryota</taxon>
        <taxon>Metazoa</taxon>
        <taxon>Ecdysozoa</taxon>
        <taxon>Arthropoda</taxon>
        <taxon>Chelicerata</taxon>
        <taxon>Arachnida</taxon>
        <taxon>Acari</taxon>
        <taxon>Acariformes</taxon>
        <taxon>Sarcoptiformes</taxon>
        <taxon>Oribatida</taxon>
        <taxon>Brachypylina</taxon>
        <taxon>Oppioidea</taxon>
        <taxon>Oppiidae</taxon>
        <taxon>Medioppia</taxon>
    </lineage>
</organism>
<dbReference type="EMBL" id="OC895315">
    <property type="protein sequence ID" value="CAD7647685.1"/>
    <property type="molecule type" value="Genomic_DNA"/>
</dbReference>
<sequence>CIHKYQSNAFERRAASLRCNANTSRKTAGVDVQHSRGNSYDIYRQAMERPGSRVGIADHNSKYSHYMNYKEIQQQMHHYHQQQQQNVNHYSDYEIYVPPIDGVPGDPTPRPIMRGQQQPQQRHISSP</sequence>
<dbReference type="EMBL" id="CAJPIZ010040740">
    <property type="protein sequence ID" value="CAG2121619.1"/>
    <property type="molecule type" value="Genomic_DNA"/>
</dbReference>
<protein>
    <submittedName>
        <fullName evidence="2">Uncharacterized protein</fullName>
    </submittedName>
</protein>
<name>A0A7R9LTL7_9ACAR</name>
<gene>
    <name evidence="2" type="ORF">OSB1V03_LOCUS21565</name>
</gene>
<evidence type="ECO:0000256" key="1">
    <source>
        <dbReference type="SAM" id="MobiDB-lite"/>
    </source>
</evidence>
<feature type="compositionally biased region" description="Polar residues" evidence="1">
    <location>
        <begin position="115"/>
        <end position="127"/>
    </location>
</feature>
<feature type="non-terminal residue" evidence="2">
    <location>
        <position position="127"/>
    </location>
</feature>
<accession>A0A7R9LTL7</accession>
<dbReference type="Proteomes" id="UP000759131">
    <property type="component" value="Unassembled WGS sequence"/>
</dbReference>